<dbReference type="Proteomes" id="UP000656804">
    <property type="component" value="Unassembled WGS sequence"/>
</dbReference>
<dbReference type="AlphaFoldDB" id="A0A930Y885"/>
<dbReference type="PROSITE" id="PS00211">
    <property type="entry name" value="ABC_TRANSPORTER_1"/>
    <property type="match status" value="1"/>
</dbReference>
<evidence type="ECO:0000256" key="2">
    <source>
        <dbReference type="ARBA" id="ARBA00022741"/>
    </source>
</evidence>
<dbReference type="GO" id="GO:0016887">
    <property type="term" value="F:ATP hydrolysis activity"/>
    <property type="evidence" value="ECO:0007669"/>
    <property type="project" value="InterPro"/>
</dbReference>
<dbReference type="PANTHER" id="PTHR24220">
    <property type="entry name" value="IMPORT ATP-BINDING PROTEIN"/>
    <property type="match status" value="1"/>
</dbReference>
<reference evidence="5" key="1">
    <citation type="submission" date="2020-11" db="EMBL/GenBank/DDBJ databases">
        <title>Nocardioides sp. CBS4Y-1, whole genome shotgun sequence.</title>
        <authorList>
            <person name="Tuo L."/>
        </authorList>
    </citation>
    <scope>NUCLEOTIDE SEQUENCE</scope>
    <source>
        <strain evidence="5">CBS4Y-1</strain>
    </source>
</reference>
<dbReference type="Pfam" id="PF00005">
    <property type="entry name" value="ABC_tran"/>
    <property type="match status" value="1"/>
</dbReference>
<sequence length="229" mass="24507">MITLEGVRKTYRSGSVEFEALRGVDAAIEQGEYVAVIGPSGSGKSTLMNILGCLDNPTAGRYLLAGEDVSSMSETQLAEVRNRRIGFVFQQFHLLASQSAWRNVELPLVYAGVPRADRRARAIAALTRVGLADRVDNRPGELSGGQQQRVAVARALVTEPALILADEPTGNLDSRSTADVLALLDELHAAGRTIVLITHEHDVAARAERNLVVRDGEIVSDEPVAGVSA</sequence>
<dbReference type="GO" id="GO:0098796">
    <property type="term" value="C:membrane protein complex"/>
    <property type="evidence" value="ECO:0007669"/>
    <property type="project" value="UniProtKB-ARBA"/>
</dbReference>
<dbReference type="InterPro" id="IPR017911">
    <property type="entry name" value="MacB-like_ATP-bd"/>
</dbReference>
<dbReference type="GO" id="GO:0005524">
    <property type="term" value="F:ATP binding"/>
    <property type="evidence" value="ECO:0007669"/>
    <property type="project" value="UniProtKB-KW"/>
</dbReference>
<dbReference type="GO" id="GO:0005886">
    <property type="term" value="C:plasma membrane"/>
    <property type="evidence" value="ECO:0007669"/>
    <property type="project" value="TreeGrafter"/>
</dbReference>
<gene>
    <name evidence="5" type="ORF">ISG29_13975</name>
</gene>
<protein>
    <submittedName>
        <fullName evidence="5">ABC transporter ATP-binding protein</fullName>
    </submittedName>
</protein>
<feature type="domain" description="ABC transporter" evidence="4">
    <location>
        <begin position="2"/>
        <end position="229"/>
    </location>
</feature>
<evidence type="ECO:0000256" key="1">
    <source>
        <dbReference type="ARBA" id="ARBA00022448"/>
    </source>
</evidence>
<dbReference type="InterPro" id="IPR015854">
    <property type="entry name" value="ABC_transpr_LolD-like"/>
</dbReference>
<keyword evidence="1" id="KW-0813">Transport</keyword>
<dbReference type="PROSITE" id="PS50893">
    <property type="entry name" value="ABC_TRANSPORTER_2"/>
    <property type="match status" value="1"/>
</dbReference>
<dbReference type="InterPro" id="IPR017871">
    <property type="entry name" value="ABC_transporter-like_CS"/>
</dbReference>
<name>A0A930Y885_9ACTN</name>
<keyword evidence="2" id="KW-0547">Nucleotide-binding</keyword>
<evidence type="ECO:0000313" key="6">
    <source>
        <dbReference type="Proteomes" id="UP000656804"/>
    </source>
</evidence>
<dbReference type="CDD" id="cd03255">
    <property type="entry name" value="ABC_MJ0796_LolCDE_FtsE"/>
    <property type="match status" value="1"/>
</dbReference>
<dbReference type="InterPro" id="IPR003593">
    <property type="entry name" value="AAA+_ATPase"/>
</dbReference>
<dbReference type="PANTHER" id="PTHR24220:SF86">
    <property type="entry name" value="ABC TRANSPORTER ABCH.1"/>
    <property type="match status" value="1"/>
</dbReference>
<dbReference type="InterPro" id="IPR003439">
    <property type="entry name" value="ABC_transporter-like_ATP-bd"/>
</dbReference>
<dbReference type="GO" id="GO:0022857">
    <property type="term" value="F:transmembrane transporter activity"/>
    <property type="evidence" value="ECO:0007669"/>
    <property type="project" value="UniProtKB-ARBA"/>
</dbReference>
<evidence type="ECO:0000313" key="5">
    <source>
        <dbReference type="EMBL" id="MBF4162801.1"/>
    </source>
</evidence>
<dbReference type="EMBL" id="JADIVZ010000007">
    <property type="protein sequence ID" value="MBF4162801.1"/>
    <property type="molecule type" value="Genomic_DNA"/>
</dbReference>
<organism evidence="5 6">
    <name type="scientific">Nocardioides acrostichi</name>
    <dbReference type="NCBI Taxonomy" id="2784339"/>
    <lineage>
        <taxon>Bacteria</taxon>
        <taxon>Bacillati</taxon>
        <taxon>Actinomycetota</taxon>
        <taxon>Actinomycetes</taxon>
        <taxon>Propionibacteriales</taxon>
        <taxon>Nocardioidaceae</taxon>
        <taxon>Nocardioides</taxon>
    </lineage>
</organism>
<proteinExistence type="predicted"/>
<evidence type="ECO:0000259" key="4">
    <source>
        <dbReference type="PROSITE" id="PS50893"/>
    </source>
</evidence>
<dbReference type="SUPFAM" id="SSF52540">
    <property type="entry name" value="P-loop containing nucleoside triphosphate hydrolases"/>
    <property type="match status" value="1"/>
</dbReference>
<dbReference type="SMART" id="SM00382">
    <property type="entry name" value="AAA"/>
    <property type="match status" value="1"/>
</dbReference>
<keyword evidence="3 5" id="KW-0067">ATP-binding</keyword>
<keyword evidence="6" id="KW-1185">Reference proteome</keyword>
<accession>A0A930Y885</accession>
<dbReference type="InterPro" id="IPR027417">
    <property type="entry name" value="P-loop_NTPase"/>
</dbReference>
<evidence type="ECO:0000256" key="3">
    <source>
        <dbReference type="ARBA" id="ARBA00022840"/>
    </source>
</evidence>
<dbReference type="FunFam" id="3.40.50.300:FF:000032">
    <property type="entry name" value="Export ABC transporter ATP-binding protein"/>
    <property type="match status" value="1"/>
</dbReference>
<dbReference type="Gene3D" id="3.40.50.300">
    <property type="entry name" value="P-loop containing nucleotide triphosphate hydrolases"/>
    <property type="match status" value="1"/>
</dbReference>
<comment type="caution">
    <text evidence="5">The sequence shown here is derived from an EMBL/GenBank/DDBJ whole genome shotgun (WGS) entry which is preliminary data.</text>
</comment>